<gene>
    <name evidence="1" type="primary">PhopGV067</name>
    <name evidence="1" type="ORF">PhopGVgp067</name>
</gene>
<reference evidence="1" key="1">
    <citation type="journal article" date="2016" name="Arch. Virol.">
        <title>The comparative analysis of complete genome sequences from two South African betabaculoviruses: Phthorimaea operculella granulovirus and Plutella xylostella granulovirus.</title>
        <authorList>
            <person name="Jukes M.D."/>
            <person name="Motsoeneng B.M."/>
            <person name="Knox C.M."/>
            <person name="Hill M.P."/>
            <person name="Moore S.D."/>
        </authorList>
    </citation>
    <scope>NUCLEOTIDE SEQUENCE</scope>
    <source>
        <strain evidence="1">SA</strain>
    </source>
</reference>
<name>A0A1B2CS37_9BBAC</name>
<proteinExistence type="predicted"/>
<organism evidence="1">
    <name type="scientific">Phthorimaea operculella granulovirus</name>
    <dbReference type="NCBI Taxonomy" id="192584"/>
    <lineage>
        <taxon>Viruses</taxon>
        <taxon>Viruses incertae sedis</taxon>
        <taxon>Naldaviricetes</taxon>
        <taxon>Lefavirales</taxon>
        <taxon>Baculoviridae</taxon>
        <taxon>Betabaculovirus</taxon>
        <taxon>Betabaculovirus phoperculellae</taxon>
    </lineage>
</organism>
<sequence length="522" mass="58612">MMALLIFSLIVLVLVILHTINNLNFEDNYDKFVLHNNDHVPIASPPDEIIIEANELSCNDTPTPCTSNADCQLCVEGLASCQHFLDTVLLELPNDKQLTINPGESYCLALDNRRARSCNPNTGTWVLRQVDSSNFALICMCNTPGLVTQLNIYEDCTLAVGCLPHGIIEDINASPLMCNCNSGYVPALSETNTPYCRPKIIRDIILEPEFYARPPCDIGFISSDSEHLDPIYRMQIGANICLPDPCSIDPITGIRHSGYLNSLVVIGNDLTRLTMCQCPISDGLYPVHNSQSMLASHVITNACIQPLLNNNVRRDLKLFWARGDLVTSDADIVINVDEADVRPEYRQILFRRLTPHPSANVTTPFLLKFQIESQTISLYLPDLDVFQGYWRFTQSSGQGQCPVHGIGQCTADTVCGNLQCNPNYCIGSSASLGYRRRCYLFLRDRSHPVLDRVKHLCIWNYPTFYNKQNVPVTLHVNVNNTYQVGLLRHNREVHFVTTENTMPESQYDTAIQLMATYPNYNS</sequence>
<dbReference type="Pfam" id="PF05092">
    <property type="entry name" value="PIF"/>
    <property type="match status" value="1"/>
</dbReference>
<dbReference type="InterPro" id="IPR007784">
    <property type="entry name" value="PIR"/>
</dbReference>
<protein>
    <recommendedName>
        <fullName evidence="2">Per os infectivity factor 1</fullName>
    </recommendedName>
</protein>
<evidence type="ECO:0008006" key="2">
    <source>
        <dbReference type="Google" id="ProtNLM"/>
    </source>
</evidence>
<evidence type="ECO:0000313" key="1">
    <source>
        <dbReference type="EMBL" id="ANY57456.1"/>
    </source>
</evidence>
<accession>A0A1B2CS37</accession>
<dbReference type="EMBL" id="KU666536">
    <property type="protein sequence ID" value="ANY57456.1"/>
    <property type="molecule type" value="Genomic_DNA"/>
</dbReference>